<dbReference type="Gene3D" id="1.25.40.800">
    <property type="match status" value="1"/>
</dbReference>
<dbReference type="EMBL" id="JAUCMV010000002">
    <property type="protein sequence ID" value="KAK0420297.1"/>
    <property type="molecule type" value="Genomic_DNA"/>
</dbReference>
<dbReference type="PANTHER" id="PTHR13162">
    <property type="entry name" value="CCR4-NOT TRANSCRIPTION COMPLEX"/>
    <property type="match status" value="1"/>
</dbReference>
<evidence type="ECO:0000313" key="3">
    <source>
        <dbReference type="EMBL" id="KAK0420297.1"/>
    </source>
</evidence>
<dbReference type="InterPro" id="IPR007196">
    <property type="entry name" value="CCR4-Not_Not1_C"/>
</dbReference>
<dbReference type="InterPro" id="IPR040398">
    <property type="entry name" value="Not1"/>
</dbReference>
<accession>A0AA39IC33</accession>
<feature type="region of interest" description="Disordered" evidence="1">
    <location>
        <begin position="512"/>
        <end position="535"/>
    </location>
</feature>
<evidence type="ECO:0000313" key="4">
    <source>
        <dbReference type="Proteomes" id="UP001175271"/>
    </source>
</evidence>
<protein>
    <recommendedName>
        <fullName evidence="2">CCR4-Not complex component Not1 C-terminal domain-containing protein</fullName>
    </recommendedName>
</protein>
<dbReference type="Proteomes" id="UP001175271">
    <property type="component" value="Unassembled WGS sequence"/>
</dbReference>
<dbReference type="PANTHER" id="PTHR13162:SF8">
    <property type="entry name" value="CCR4-NOT TRANSCRIPTION COMPLEX SUBUNIT 1"/>
    <property type="match status" value="1"/>
</dbReference>
<feature type="compositionally biased region" description="Basic and acidic residues" evidence="1">
    <location>
        <begin position="512"/>
        <end position="522"/>
    </location>
</feature>
<evidence type="ECO:0000256" key="1">
    <source>
        <dbReference type="SAM" id="MobiDB-lite"/>
    </source>
</evidence>
<keyword evidence="4" id="KW-1185">Reference proteome</keyword>
<dbReference type="Pfam" id="PF04054">
    <property type="entry name" value="Not1"/>
    <property type="match status" value="1"/>
</dbReference>
<sequence>MWDDAYDILNEWYEMCEAAVTPKEVNNNFMTTVKKLNHHGILNSGATMEEFVKFSINSVIQHCLSLMDRKDGSYRQESVWKMDCLAKFFSLIIVFSNPHDDVQRTKHLRETLKFVCNITISDCKELGATFNGYPHKRLLLSLLNHQVAPCKDQPESLFSLVDSFTRSLSLLQPACIPNFAMSWLDIVSNPLVIKTCLVDTAHLEKSRSNYAQLLAQCLKYLAAFVGNDNEDTKISADIFPFYESVLRFFMHLQEIPEVLYQNANLLTSFVPFRFVQLRNIILCAYPATMVLRDPFVSTEVPIDQIPEMRHDATINTELQIGVPAELDDKVRMFIKTQDEVYLAGFASSLLDEERHWSKYSAPILCSFVLRLGILDIANLQRSRATICEGAVSSSSITKIFAFMCKELCNEGRYALFTSMANQLRYPNVHTHYFIVSLLVLYQKVDVVAREILVRVLLERVLTFRPHPWGLMIILMELVKNQKYQLWEHDFSHACPEIEQAIERIAQSCDTQHDSVGESESDRGTVFSDFTSEAGA</sequence>
<organism evidence="3 4">
    <name type="scientific">Steinernema hermaphroditum</name>
    <dbReference type="NCBI Taxonomy" id="289476"/>
    <lineage>
        <taxon>Eukaryota</taxon>
        <taxon>Metazoa</taxon>
        <taxon>Ecdysozoa</taxon>
        <taxon>Nematoda</taxon>
        <taxon>Chromadorea</taxon>
        <taxon>Rhabditida</taxon>
        <taxon>Tylenchina</taxon>
        <taxon>Panagrolaimomorpha</taxon>
        <taxon>Strongyloidoidea</taxon>
        <taxon>Steinernematidae</taxon>
        <taxon>Steinernema</taxon>
    </lineage>
</organism>
<comment type="caution">
    <text evidence="3">The sequence shown here is derived from an EMBL/GenBank/DDBJ whole genome shotgun (WGS) entry which is preliminary data.</text>
</comment>
<dbReference type="GO" id="GO:0060090">
    <property type="term" value="F:molecular adaptor activity"/>
    <property type="evidence" value="ECO:0007669"/>
    <property type="project" value="TreeGrafter"/>
</dbReference>
<dbReference type="GO" id="GO:0000932">
    <property type="term" value="C:P-body"/>
    <property type="evidence" value="ECO:0007669"/>
    <property type="project" value="TreeGrafter"/>
</dbReference>
<evidence type="ECO:0000259" key="2">
    <source>
        <dbReference type="Pfam" id="PF04054"/>
    </source>
</evidence>
<feature type="domain" description="CCR4-Not complex component Not1 C-terminal" evidence="2">
    <location>
        <begin position="156"/>
        <end position="504"/>
    </location>
</feature>
<dbReference type="GO" id="GO:0000288">
    <property type="term" value="P:nuclear-transcribed mRNA catabolic process, deadenylation-dependent decay"/>
    <property type="evidence" value="ECO:0007669"/>
    <property type="project" value="TreeGrafter"/>
</dbReference>
<proteinExistence type="predicted"/>
<name>A0AA39IC33_9BILA</name>
<dbReference type="GO" id="GO:0017148">
    <property type="term" value="P:negative regulation of translation"/>
    <property type="evidence" value="ECO:0007669"/>
    <property type="project" value="InterPro"/>
</dbReference>
<reference evidence="3" key="1">
    <citation type="submission" date="2023-06" db="EMBL/GenBank/DDBJ databases">
        <title>Genomic analysis of the entomopathogenic nematode Steinernema hermaphroditum.</title>
        <authorList>
            <person name="Schwarz E.M."/>
            <person name="Heppert J.K."/>
            <person name="Baniya A."/>
            <person name="Schwartz H.T."/>
            <person name="Tan C.-H."/>
            <person name="Antoshechkin I."/>
            <person name="Sternberg P.W."/>
            <person name="Goodrich-Blair H."/>
            <person name="Dillman A.R."/>
        </authorList>
    </citation>
    <scope>NUCLEOTIDE SEQUENCE</scope>
    <source>
        <strain evidence="3">PS9179</strain>
        <tissue evidence="3">Whole animal</tissue>
    </source>
</reference>
<gene>
    <name evidence="3" type="ORF">QR680_014605</name>
</gene>
<dbReference type="GO" id="GO:0030015">
    <property type="term" value="C:CCR4-NOT core complex"/>
    <property type="evidence" value="ECO:0007669"/>
    <property type="project" value="InterPro"/>
</dbReference>
<dbReference type="AlphaFoldDB" id="A0AA39IC33"/>
<dbReference type="Gene3D" id="1.25.40.790">
    <property type="match status" value="1"/>
</dbReference>